<dbReference type="SMART" id="SM01321">
    <property type="entry name" value="Y1_Tnp"/>
    <property type="match status" value="1"/>
</dbReference>
<organism evidence="2 3">
    <name type="scientific">Candidatus Falkowbacteria bacterium CG23_combo_of_CG06-09_8_20_14_all_41_10</name>
    <dbReference type="NCBI Taxonomy" id="1974571"/>
    <lineage>
        <taxon>Bacteria</taxon>
        <taxon>Candidatus Falkowiibacteriota</taxon>
    </lineage>
</organism>
<evidence type="ECO:0000313" key="3">
    <source>
        <dbReference type="Proteomes" id="UP000231408"/>
    </source>
</evidence>
<dbReference type="PANTHER" id="PTHR33360:SF2">
    <property type="entry name" value="TRANSPOSASE FOR INSERTION SEQUENCE ELEMENT IS200"/>
    <property type="match status" value="1"/>
</dbReference>
<name>A0A2G9ZMT9_9BACT</name>
<dbReference type="InterPro" id="IPR036515">
    <property type="entry name" value="Transposase_17_sf"/>
</dbReference>
<dbReference type="InterPro" id="IPR002686">
    <property type="entry name" value="Transposase_17"/>
</dbReference>
<dbReference type="SUPFAM" id="SSF143422">
    <property type="entry name" value="Transposase IS200-like"/>
    <property type="match status" value="1"/>
</dbReference>
<sequence length="180" mass="21373">MKNHTCNATYDIQYHFVWIPKYRKRVLIGEVKIRLEELFRECAEINQFDVMELSIQPDHIHILLSAKPHYSPSDIMQLIKGGSSKIIRKEFPELQEFLWGDSFWADKYFVSTHSVVSEEVIRNYIKKQDEDRQPLWILRALDRSNSFLNSDVANEKRGVWGVIFHLPRCLFWRNSGGLKF</sequence>
<dbReference type="AlphaFoldDB" id="A0A2G9ZMT9"/>
<feature type="domain" description="Transposase IS200-like" evidence="1">
    <location>
        <begin position="9"/>
        <end position="128"/>
    </location>
</feature>
<dbReference type="GO" id="GO:0004803">
    <property type="term" value="F:transposase activity"/>
    <property type="evidence" value="ECO:0007669"/>
    <property type="project" value="InterPro"/>
</dbReference>
<dbReference type="Pfam" id="PF01797">
    <property type="entry name" value="Y1_Tnp"/>
    <property type="match status" value="1"/>
</dbReference>
<proteinExistence type="predicted"/>
<reference evidence="2 3" key="1">
    <citation type="submission" date="2017-09" db="EMBL/GenBank/DDBJ databases">
        <title>Depth-based differentiation of microbial function through sediment-hosted aquifers and enrichment of novel symbionts in the deep terrestrial subsurface.</title>
        <authorList>
            <person name="Probst A.J."/>
            <person name="Ladd B."/>
            <person name="Jarett J.K."/>
            <person name="Geller-Mcgrath D.E."/>
            <person name="Sieber C.M."/>
            <person name="Emerson J.B."/>
            <person name="Anantharaman K."/>
            <person name="Thomas B.C."/>
            <person name="Malmstrom R."/>
            <person name="Stieglmeier M."/>
            <person name="Klingl A."/>
            <person name="Woyke T."/>
            <person name="Ryan C.M."/>
            <person name="Banfield J.F."/>
        </authorList>
    </citation>
    <scope>NUCLEOTIDE SEQUENCE [LARGE SCALE GENOMIC DNA]</scope>
    <source>
        <strain evidence="2">CG23_combo_of_CG06-09_8_20_14_all_41_10</strain>
    </source>
</reference>
<dbReference type="Proteomes" id="UP000231408">
    <property type="component" value="Unassembled WGS sequence"/>
</dbReference>
<comment type="caution">
    <text evidence="2">The sequence shown here is derived from an EMBL/GenBank/DDBJ whole genome shotgun (WGS) entry which is preliminary data.</text>
</comment>
<accession>A0A2G9ZMT9</accession>
<gene>
    <name evidence="2" type="ORF">COX21_02605</name>
</gene>
<protein>
    <submittedName>
        <fullName evidence="2">IS200/IS605 family transposase</fullName>
    </submittedName>
</protein>
<evidence type="ECO:0000259" key="1">
    <source>
        <dbReference type="SMART" id="SM01321"/>
    </source>
</evidence>
<evidence type="ECO:0000313" key="2">
    <source>
        <dbReference type="EMBL" id="PIP34495.1"/>
    </source>
</evidence>
<dbReference type="PANTHER" id="PTHR33360">
    <property type="entry name" value="TRANSPOSASE FOR INSERTION SEQUENCE ELEMENT IS200"/>
    <property type="match status" value="1"/>
</dbReference>
<dbReference type="GO" id="GO:0006313">
    <property type="term" value="P:DNA transposition"/>
    <property type="evidence" value="ECO:0007669"/>
    <property type="project" value="InterPro"/>
</dbReference>
<dbReference type="NCBIfam" id="NF033573">
    <property type="entry name" value="transpos_IS200"/>
    <property type="match status" value="1"/>
</dbReference>
<dbReference type="GO" id="GO:0003677">
    <property type="term" value="F:DNA binding"/>
    <property type="evidence" value="ECO:0007669"/>
    <property type="project" value="InterPro"/>
</dbReference>
<dbReference type="Gene3D" id="3.30.70.1290">
    <property type="entry name" value="Transposase IS200-like"/>
    <property type="match status" value="1"/>
</dbReference>
<dbReference type="EMBL" id="PCSE01000076">
    <property type="protein sequence ID" value="PIP34495.1"/>
    <property type="molecule type" value="Genomic_DNA"/>
</dbReference>